<protein>
    <submittedName>
        <fullName evidence="1">Uncharacterized protein</fullName>
    </submittedName>
</protein>
<accession>A0A8T3BE13</accession>
<evidence type="ECO:0000313" key="1">
    <source>
        <dbReference type="EMBL" id="KAI0510500.1"/>
    </source>
</evidence>
<comment type="caution">
    <text evidence="1">The sequence shown here is derived from an EMBL/GenBank/DDBJ whole genome shotgun (WGS) entry which is preliminary data.</text>
</comment>
<evidence type="ECO:0000313" key="3">
    <source>
        <dbReference type="Proteomes" id="UP000829196"/>
    </source>
</evidence>
<organism evidence="1 3">
    <name type="scientific">Dendrobium nobile</name>
    <name type="common">Orchid</name>
    <dbReference type="NCBI Taxonomy" id="94219"/>
    <lineage>
        <taxon>Eukaryota</taxon>
        <taxon>Viridiplantae</taxon>
        <taxon>Streptophyta</taxon>
        <taxon>Embryophyta</taxon>
        <taxon>Tracheophyta</taxon>
        <taxon>Spermatophyta</taxon>
        <taxon>Magnoliopsida</taxon>
        <taxon>Liliopsida</taxon>
        <taxon>Asparagales</taxon>
        <taxon>Orchidaceae</taxon>
        <taxon>Epidendroideae</taxon>
        <taxon>Malaxideae</taxon>
        <taxon>Dendrobiinae</taxon>
        <taxon>Dendrobium</taxon>
    </lineage>
</organism>
<sequence>MIRVVLPTPVERNRSNRPSRSLLPTIDFVTRALPLLIYNLQNRPCFVCFSRSISLACMSSSYEG</sequence>
<name>A0A8T3BE13_DENNO</name>
<dbReference type="EMBL" id="JAGYWB010000009">
    <property type="protein sequence ID" value="KAI0510506.1"/>
    <property type="molecule type" value="Genomic_DNA"/>
</dbReference>
<evidence type="ECO:0000313" key="2">
    <source>
        <dbReference type="EMBL" id="KAI0510506.1"/>
    </source>
</evidence>
<dbReference type="AlphaFoldDB" id="A0A8T3BE13"/>
<dbReference type="EMBL" id="JAGYWB010000009">
    <property type="protein sequence ID" value="KAI0510500.1"/>
    <property type="molecule type" value="Genomic_DNA"/>
</dbReference>
<keyword evidence="3" id="KW-1185">Reference proteome</keyword>
<reference evidence="1" key="1">
    <citation type="journal article" date="2022" name="Front. Genet.">
        <title>Chromosome-Scale Assembly of the Dendrobium nobile Genome Provides Insights Into the Molecular Mechanism of the Biosynthesis of the Medicinal Active Ingredient of Dendrobium.</title>
        <authorList>
            <person name="Xu Q."/>
            <person name="Niu S.-C."/>
            <person name="Li K.-L."/>
            <person name="Zheng P.-J."/>
            <person name="Zhang X.-J."/>
            <person name="Jia Y."/>
            <person name="Liu Y."/>
            <person name="Niu Y.-X."/>
            <person name="Yu L.-H."/>
            <person name="Chen D.-F."/>
            <person name="Zhang G.-Q."/>
        </authorList>
    </citation>
    <scope>NUCLEOTIDE SEQUENCE</scope>
    <source>
        <tissue evidence="1">Leaf</tissue>
    </source>
</reference>
<proteinExistence type="predicted"/>
<gene>
    <name evidence="1" type="ORF">KFK09_011102</name>
    <name evidence="2" type="ORF">KFK09_011110</name>
</gene>
<dbReference type="Proteomes" id="UP000829196">
    <property type="component" value="Unassembled WGS sequence"/>
</dbReference>